<accession>A0A8J8CGT4</accession>
<dbReference type="Gene3D" id="3.40.50.2000">
    <property type="entry name" value="Glycogen Phosphorylase B"/>
    <property type="match status" value="2"/>
</dbReference>
<dbReference type="PANTHER" id="PTHR12526">
    <property type="entry name" value="GLYCOSYLTRANSFERASE"/>
    <property type="match status" value="1"/>
</dbReference>
<evidence type="ECO:0000313" key="2">
    <source>
        <dbReference type="EMBL" id="NDJ16068.1"/>
    </source>
</evidence>
<dbReference type="SUPFAM" id="SSF53756">
    <property type="entry name" value="UDP-Glycosyltransferase/glycogen phosphorylase"/>
    <property type="match status" value="1"/>
</dbReference>
<dbReference type="RefSeq" id="WP_162421588.1">
    <property type="nucleotide sequence ID" value="NZ_WVIE01000002.1"/>
</dbReference>
<comment type="caution">
    <text evidence="2">The sequence shown here is derived from an EMBL/GenBank/DDBJ whole genome shotgun (WGS) entry which is preliminary data.</text>
</comment>
<evidence type="ECO:0000313" key="3">
    <source>
        <dbReference type="Proteomes" id="UP000646053"/>
    </source>
</evidence>
<name>A0A8J8CGT4_9CYAN</name>
<dbReference type="Pfam" id="PF00534">
    <property type="entry name" value="Glycos_transf_1"/>
    <property type="match status" value="1"/>
</dbReference>
<dbReference type="InterPro" id="IPR001296">
    <property type="entry name" value="Glyco_trans_1"/>
</dbReference>
<dbReference type="Proteomes" id="UP000646053">
    <property type="component" value="Unassembled WGS sequence"/>
</dbReference>
<reference evidence="2" key="1">
    <citation type="submission" date="2019-12" db="EMBL/GenBank/DDBJ databases">
        <title>High-Quality draft genome sequences of three cyanobacteria isolated from the limestone walls of the Old Cathedral of Coimbra.</title>
        <authorList>
            <person name="Tiago I."/>
            <person name="Soares F."/>
            <person name="Portugal A."/>
        </authorList>
    </citation>
    <scope>NUCLEOTIDE SEQUENCE</scope>
    <source>
        <strain evidence="2">A</strain>
    </source>
</reference>
<gene>
    <name evidence="2" type="ORF">GS601_02000</name>
</gene>
<dbReference type="EMBL" id="WVIE01000002">
    <property type="protein sequence ID" value="NDJ16068.1"/>
    <property type="molecule type" value="Genomic_DNA"/>
</dbReference>
<keyword evidence="3" id="KW-1185">Reference proteome</keyword>
<feature type="domain" description="Glycosyl transferase family 1" evidence="1">
    <location>
        <begin position="225"/>
        <end position="383"/>
    </location>
</feature>
<protein>
    <submittedName>
        <fullName evidence="2">Glycosyltransferase</fullName>
    </submittedName>
</protein>
<sequence>MSKTLFLVTPVLLRNVNGRLGLDEQTCEGLIRWAENFEQITFACMVLPEHVRQVNSETWRAIDDLPCRDRIEFLLLPYAYRLPDFLRTYRQTQQILRSKIHESQYLCFHLCVLIGDWGGIACLEAMQLNRPYAVWTDRVEYEVIWRTLSNQRLKRRLKELLTLPIMKLYLKYLIQRSRLGLFQGQECYEEFSQFSRNAHCVYDVHTQKEDQIDLCMLRTKIDQLVRGQPLKIAYVGRAAEMKGAIDWVRVIHHICEAGVRVEATWLGDGELLPQMKQLAEDLGICDRIRFEGFVGDRQKILETLRQQHLFVFCHKTPESPRCLVEALVSGCPIVGYDSPYPKGLVANHGGGQFSPVDDDTALANLIVQLDADRPKLCYLIQEAARTGRAFDEETVFHHRTSLIKEHLPAKPGSVVSTISYSR</sequence>
<proteinExistence type="predicted"/>
<dbReference type="AlphaFoldDB" id="A0A8J8CGT4"/>
<dbReference type="GO" id="GO:0016757">
    <property type="term" value="F:glycosyltransferase activity"/>
    <property type="evidence" value="ECO:0007669"/>
    <property type="project" value="InterPro"/>
</dbReference>
<organism evidence="2 3">
    <name type="scientific">Myxacorys almedinensis A</name>
    <dbReference type="NCBI Taxonomy" id="2690445"/>
    <lineage>
        <taxon>Bacteria</taxon>
        <taxon>Bacillati</taxon>
        <taxon>Cyanobacteriota</taxon>
        <taxon>Cyanophyceae</taxon>
        <taxon>Leptolyngbyales</taxon>
        <taxon>Leptolyngbyaceae</taxon>
        <taxon>Myxacorys</taxon>
        <taxon>Myxacorys almedinensis</taxon>
    </lineage>
</organism>
<dbReference type="PANTHER" id="PTHR12526:SF630">
    <property type="entry name" value="GLYCOSYLTRANSFERASE"/>
    <property type="match status" value="1"/>
</dbReference>
<evidence type="ECO:0000259" key="1">
    <source>
        <dbReference type="Pfam" id="PF00534"/>
    </source>
</evidence>